<accession>M1BV67</accession>
<reference evidence="2" key="1">
    <citation type="journal article" date="2011" name="Nature">
        <title>Genome sequence and analysis of the tuber crop potato.</title>
        <authorList>
            <consortium name="The Potato Genome Sequencing Consortium"/>
        </authorList>
    </citation>
    <scope>NUCLEOTIDE SEQUENCE [LARGE SCALE GENOMIC DNA]</scope>
    <source>
        <strain evidence="2">cv. DM1-3 516 R44</strain>
    </source>
</reference>
<name>M1BV67_SOLTU</name>
<dbReference type="PaxDb" id="4113-PGSC0003DMT400053592"/>
<keyword evidence="2" id="KW-1185">Reference proteome</keyword>
<protein>
    <submittedName>
        <fullName evidence="1">Uncharacterized protein</fullName>
    </submittedName>
</protein>
<dbReference type="Proteomes" id="UP000011115">
    <property type="component" value="Unassembled WGS sequence"/>
</dbReference>
<evidence type="ECO:0000313" key="2">
    <source>
        <dbReference type="Proteomes" id="UP000011115"/>
    </source>
</evidence>
<sequence length="77" mass="8369">MVVRWRNRKETKGFLWVVVGRSSNGCSDGCGSGGLEVGFAGEGRGCDRGLMMFSGRNIGGSGGSGSFRWFEGRFRWL</sequence>
<dbReference type="EnsemblPlants" id="PGSC0003DMT400053592">
    <property type="protein sequence ID" value="PGSC0003DMT400053592"/>
    <property type="gene ID" value="PGSC0003DMG402020790"/>
</dbReference>
<dbReference type="Gramene" id="PGSC0003DMT400053592">
    <property type="protein sequence ID" value="PGSC0003DMT400053592"/>
    <property type="gene ID" value="PGSC0003DMG402020790"/>
</dbReference>
<dbReference type="InParanoid" id="M1BV67"/>
<organism evidence="1 2">
    <name type="scientific">Solanum tuberosum</name>
    <name type="common">Potato</name>
    <dbReference type="NCBI Taxonomy" id="4113"/>
    <lineage>
        <taxon>Eukaryota</taxon>
        <taxon>Viridiplantae</taxon>
        <taxon>Streptophyta</taxon>
        <taxon>Embryophyta</taxon>
        <taxon>Tracheophyta</taxon>
        <taxon>Spermatophyta</taxon>
        <taxon>Magnoliopsida</taxon>
        <taxon>eudicotyledons</taxon>
        <taxon>Gunneridae</taxon>
        <taxon>Pentapetalae</taxon>
        <taxon>asterids</taxon>
        <taxon>lamiids</taxon>
        <taxon>Solanales</taxon>
        <taxon>Solanaceae</taxon>
        <taxon>Solanoideae</taxon>
        <taxon>Solaneae</taxon>
        <taxon>Solanum</taxon>
    </lineage>
</organism>
<evidence type="ECO:0000313" key="1">
    <source>
        <dbReference type="EnsemblPlants" id="PGSC0003DMT400053592"/>
    </source>
</evidence>
<proteinExistence type="predicted"/>
<reference evidence="1" key="2">
    <citation type="submission" date="2015-06" db="UniProtKB">
        <authorList>
            <consortium name="EnsemblPlants"/>
        </authorList>
    </citation>
    <scope>IDENTIFICATION</scope>
    <source>
        <strain evidence="1">DM1-3 516 R44</strain>
    </source>
</reference>
<dbReference type="HOGENOM" id="CLU_2642818_0_0_1"/>
<dbReference type="AlphaFoldDB" id="M1BV67"/>